<evidence type="ECO:0000313" key="1">
    <source>
        <dbReference type="EMBL" id="OHB08170.1"/>
    </source>
</evidence>
<proteinExistence type="predicted"/>
<accession>A0A1G2UGB2</accession>
<dbReference type="Proteomes" id="UP000177096">
    <property type="component" value="Unassembled WGS sequence"/>
</dbReference>
<dbReference type="EMBL" id="MHWM01000030">
    <property type="protein sequence ID" value="OHB08170.1"/>
    <property type="molecule type" value="Genomic_DNA"/>
</dbReference>
<sequence>MLRFFSLFTEPLRVPMLYRRRLGSGRAVSVIISDKGLELDNLVLRFERKIEHGDVVNGKLTKISLEKVKKRGAKRSTTIALSYESAEALHSTLGSALKDARRRRIWHNFSNRIMSAIFESTRHLETQR</sequence>
<evidence type="ECO:0000313" key="2">
    <source>
        <dbReference type="Proteomes" id="UP000177096"/>
    </source>
</evidence>
<protein>
    <submittedName>
        <fullName evidence="1">Uncharacterized protein</fullName>
    </submittedName>
</protein>
<gene>
    <name evidence="1" type="ORF">A3I86_00475</name>
</gene>
<organism evidence="1 2">
    <name type="scientific">Candidatus Zambryskibacteria bacterium RIFCSPLOWO2_02_FULL_39_14</name>
    <dbReference type="NCBI Taxonomy" id="1802769"/>
    <lineage>
        <taxon>Bacteria</taxon>
        <taxon>Candidatus Zambryskiibacteriota</taxon>
    </lineage>
</organism>
<dbReference type="AlphaFoldDB" id="A0A1G2UGB2"/>
<comment type="caution">
    <text evidence="1">The sequence shown here is derived from an EMBL/GenBank/DDBJ whole genome shotgun (WGS) entry which is preliminary data.</text>
</comment>
<name>A0A1G2UGB2_9BACT</name>
<reference evidence="1 2" key="1">
    <citation type="journal article" date="2016" name="Nat. Commun.">
        <title>Thousands of microbial genomes shed light on interconnected biogeochemical processes in an aquifer system.</title>
        <authorList>
            <person name="Anantharaman K."/>
            <person name="Brown C.T."/>
            <person name="Hug L.A."/>
            <person name="Sharon I."/>
            <person name="Castelle C.J."/>
            <person name="Probst A.J."/>
            <person name="Thomas B.C."/>
            <person name="Singh A."/>
            <person name="Wilkins M.J."/>
            <person name="Karaoz U."/>
            <person name="Brodie E.L."/>
            <person name="Williams K.H."/>
            <person name="Hubbard S.S."/>
            <person name="Banfield J.F."/>
        </authorList>
    </citation>
    <scope>NUCLEOTIDE SEQUENCE [LARGE SCALE GENOMIC DNA]</scope>
</reference>